<keyword evidence="2" id="KW-1185">Reference proteome</keyword>
<reference evidence="1 2" key="1">
    <citation type="journal article" date="2016" name="Mol. Biol. Evol.">
        <title>Comparative Genomics of Early-Diverging Mushroom-Forming Fungi Provides Insights into the Origins of Lignocellulose Decay Capabilities.</title>
        <authorList>
            <person name="Nagy L.G."/>
            <person name="Riley R."/>
            <person name="Tritt A."/>
            <person name="Adam C."/>
            <person name="Daum C."/>
            <person name="Floudas D."/>
            <person name="Sun H."/>
            <person name="Yadav J.S."/>
            <person name="Pangilinan J."/>
            <person name="Larsson K.H."/>
            <person name="Matsuura K."/>
            <person name="Barry K."/>
            <person name="Labutti K."/>
            <person name="Kuo R."/>
            <person name="Ohm R.A."/>
            <person name="Bhattacharya S.S."/>
            <person name="Shirouzu T."/>
            <person name="Yoshinaga Y."/>
            <person name="Martin F.M."/>
            <person name="Grigoriev I.V."/>
            <person name="Hibbett D.S."/>
        </authorList>
    </citation>
    <scope>NUCLEOTIDE SEQUENCE [LARGE SCALE GENOMIC DNA]</scope>
    <source>
        <strain evidence="1 2">HHB14362 ss-1</strain>
    </source>
</reference>
<gene>
    <name evidence="1" type="ORF">NEOLEDRAFT_1043061</name>
</gene>
<dbReference type="GO" id="GO:0000423">
    <property type="term" value="P:mitophagy"/>
    <property type="evidence" value="ECO:0007669"/>
    <property type="project" value="InterPro"/>
</dbReference>
<evidence type="ECO:0000313" key="2">
    <source>
        <dbReference type="Proteomes" id="UP000076761"/>
    </source>
</evidence>
<proteinExistence type="predicted"/>
<sequence>LTERLRNPTLPDLRFETSYLKSIRQYVQVSEEEQEWDGKMQPIRRDVQVQVVWARVLWVTVRDQVLSPFVQGAVWGYASLFIVPLFTGLRSRTGLASKPKKTEEGKAAGWLRSWLKASLGGVTASLAGTAR</sequence>
<organism evidence="1 2">
    <name type="scientific">Neolentinus lepideus HHB14362 ss-1</name>
    <dbReference type="NCBI Taxonomy" id="1314782"/>
    <lineage>
        <taxon>Eukaryota</taxon>
        <taxon>Fungi</taxon>
        <taxon>Dikarya</taxon>
        <taxon>Basidiomycota</taxon>
        <taxon>Agaricomycotina</taxon>
        <taxon>Agaricomycetes</taxon>
        <taxon>Gloeophyllales</taxon>
        <taxon>Gloeophyllaceae</taxon>
        <taxon>Neolentinus</taxon>
    </lineage>
</organism>
<evidence type="ECO:0000313" key="1">
    <source>
        <dbReference type="EMBL" id="KZT25689.1"/>
    </source>
</evidence>
<dbReference type="PANTHER" id="PTHR38699:SF1">
    <property type="entry name" value="MITOPHAGY RECEPTOR ATG43"/>
    <property type="match status" value="1"/>
</dbReference>
<feature type="non-terminal residue" evidence="1">
    <location>
        <position position="1"/>
    </location>
</feature>
<dbReference type="PANTHER" id="PTHR38699">
    <property type="entry name" value="CHROMOSOME 1, WHOLE GENOME SHOTGUN SEQUENCE"/>
    <property type="match status" value="1"/>
</dbReference>
<dbReference type="OrthoDB" id="2430343at2759"/>
<dbReference type="InParanoid" id="A0A165SUC1"/>
<dbReference type="GO" id="GO:0140580">
    <property type="term" value="F:mitochondrion autophagosome adaptor activity"/>
    <property type="evidence" value="ECO:0007669"/>
    <property type="project" value="InterPro"/>
</dbReference>
<dbReference type="InterPro" id="IPR013898">
    <property type="entry name" value="Atg43"/>
</dbReference>
<feature type="non-terminal residue" evidence="1">
    <location>
        <position position="131"/>
    </location>
</feature>
<dbReference type="STRING" id="1314782.A0A165SUC1"/>
<dbReference type="Pfam" id="PF08589">
    <property type="entry name" value="ATG43"/>
    <property type="match status" value="1"/>
</dbReference>
<name>A0A165SUC1_9AGAM</name>
<accession>A0A165SUC1</accession>
<dbReference type="Proteomes" id="UP000076761">
    <property type="component" value="Unassembled WGS sequence"/>
</dbReference>
<protein>
    <submittedName>
        <fullName evidence="1">Uncharacterized protein</fullName>
    </submittedName>
</protein>
<dbReference type="EMBL" id="KV425570">
    <property type="protein sequence ID" value="KZT25689.1"/>
    <property type="molecule type" value="Genomic_DNA"/>
</dbReference>
<dbReference type="AlphaFoldDB" id="A0A165SUC1"/>